<sequence length="912" mass="97755">MPLPYYEPFDYPEGRLNDVGAPQWSAGSTGFELAVSNSAALTAPGGYPVAQGRGVRRAPSGTARRSVLAFQTVPAEDGREIYVSLLLQVVAPPPGTQLVAFLDNNSTSQSSPQAGLFLTPDGRVGIGKKSSSPGFVTDTPLGPGVHLIVFRYRFQPGNDRVDLWVDPPASSYEAANPPTSLGFVTGGSDPASLDFFQLYTTPQSGGIQFLDELRLGRTWAEAVPFGGPPVPARLGFLTGPADGYTDRPLPPVIVQIQTAAGTAVALEGVPVTLTLAPEGAAVSGTLTRVTDVNGRATFDDLQISTPGTWQWLAAAGGVGQNWSPAQSQPFTVRAPPAFAELTLVLAEAEPDFIRVIGGSPVPGQFVQLLGSTDPTAPGTNWLLVNYGTTDPSGRIQLLAPRSPALNQAYYRLRTGDSSTKLEPPSIGIAPHSLMVAPGEPATFEVIANGPRLHYLWLSNGVPLPAQTNATLHIPGAAPVHEAEYQVIVANVVNSVTSAPARLRVTNTAPWIVTDPEDLAVTAGDTALFTVSALGTLPLTYQWYRNGTPLPGATSTALVINEVRTNDAGSYQVRVENRWGSAWSRPATLTVTEVPTAPPVTNLMGFAAGVTGGTGGSVTNVTTFAQLRGACRLAGPWIIRVHGPIVVTDDYCYITQPNKTIVGVGTNAGIYGGGLRVAATNIIIANLFFNATNHSNADGITIDTSSHGTGKYVWVDHCTFYDCRDGSLDITKGADYVTVSWCKFFYAPVPDGVVQHQFVNLIASSDDDTGTYHVTFHHNWYGPYCRERMPSVRFGRVHVFNNYYDCIGNNYCIRTRINAEVLVENNYFVGVQNPWERYVTTGNPGRLLARGNITRDCSWRVWTRGVVLIDGTDELTDPTLTTDLYPYTLTPTEHVPYYVKTYAGAGRYPYVTE</sequence>
<dbReference type="InterPro" id="IPR002022">
    <property type="entry name" value="Pec_lyase"/>
</dbReference>
<dbReference type="InterPro" id="IPR036179">
    <property type="entry name" value="Ig-like_dom_sf"/>
</dbReference>
<evidence type="ECO:0000259" key="3">
    <source>
        <dbReference type="PROSITE" id="PS50835"/>
    </source>
</evidence>
<evidence type="ECO:0000313" key="4">
    <source>
        <dbReference type="EMBL" id="NGO39784.1"/>
    </source>
</evidence>
<dbReference type="AlphaFoldDB" id="A0A6M1RWQ1"/>
<evidence type="ECO:0000256" key="2">
    <source>
        <dbReference type="RuleBase" id="RU361173"/>
    </source>
</evidence>
<name>A0A6M1RWQ1_9BACT</name>
<protein>
    <recommendedName>
        <fullName evidence="3">Ig-like domain-containing protein</fullName>
    </recommendedName>
</protein>
<dbReference type="GO" id="GO:0000272">
    <property type="term" value="P:polysaccharide catabolic process"/>
    <property type="evidence" value="ECO:0007669"/>
    <property type="project" value="UniProtKB-KW"/>
</dbReference>
<dbReference type="Gene3D" id="2.60.40.10">
    <property type="entry name" value="Immunoglobulins"/>
    <property type="match status" value="2"/>
</dbReference>
<organism evidence="4 5">
    <name type="scientific">Limisphaera ngatamarikiensis</name>
    <dbReference type="NCBI Taxonomy" id="1324935"/>
    <lineage>
        <taxon>Bacteria</taxon>
        <taxon>Pseudomonadati</taxon>
        <taxon>Verrucomicrobiota</taxon>
        <taxon>Verrucomicrobiia</taxon>
        <taxon>Limisphaerales</taxon>
        <taxon>Limisphaeraceae</taxon>
        <taxon>Limisphaera</taxon>
    </lineage>
</organism>
<evidence type="ECO:0000313" key="5">
    <source>
        <dbReference type="Proteomes" id="UP000477311"/>
    </source>
</evidence>
<dbReference type="PROSITE" id="PS50835">
    <property type="entry name" value="IG_LIKE"/>
    <property type="match status" value="2"/>
</dbReference>
<dbReference type="PANTHER" id="PTHR31683">
    <property type="entry name" value="PECTATE LYASE 18-RELATED"/>
    <property type="match status" value="1"/>
</dbReference>
<comment type="similarity">
    <text evidence="2">Belongs to the polysaccharide lyase 1 family.</text>
</comment>
<dbReference type="EMBL" id="JAAKYA010000071">
    <property type="protein sequence ID" value="NGO39784.1"/>
    <property type="molecule type" value="Genomic_DNA"/>
</dbReference>
<keyword evidence="5" id="KW-1185">Reference proteome</keyword>
<evidence type="ECO:0000256" key="1">
    <source>
        <dbReference type="ARBA" id="ARBA00023239"/>
    </source>
</evidence>
<dbReference type="RefSeq" id="WP_165108009.1">
    <property type="nucleotide sequence ID" value="NZ_JAAKYA010000071.1"/>
</dbReference>
<proteinExistence type="inferred from homology"/>
<keyword evidence="2" id="KW-0964">Secreted</keyword>
<reference evidence="4 5" key="1">
    <citation type="submission" date="2020-02" db="EMBL/GenBank/DDBJ databases">
        <title>Draft genome sequence of Limisphaera ngatamarikiensis NGM72.4T, a thermophilic Verrucomicrobia grouped in subdivision 3.</title>
        <authorList>
            <person name="Carere C.R."/>
            <person name="Steen J."/>
            <person name="Hugenholtz P."/>
            <person name="Stott M.B."/>
        </authorList>
    </citation>
    <scope>NUCLEOTIDE SEQUENCE [LARGE SCALE GENOMIC DNA]</scope>
    <source>
        <strain evidence="4 5">NGM72.4</strain>
    </source>
</reference>
<dbReference type="SMART" id="SM00656">
    <property type="entry name" value="Amb_all"/>
    <property type="match status" value="1"/>
</dbReference>
<dbReference type="InterPro" id="IPR007110">
    <property type="entry name" value="Ig-like_dom"/>
</dbReference>
<comment type="subcellular location">
    <subcellularLocation>
        <location evidence="2">Secreted</location>
    </subcellularLocation>
</comment>
<comment type="caution">
    <text evidence="4">The sequence shown here is derived from an EMBL/GenBank/DDBJ whole genome shotgun (WGS) entry which is preliminary data.</text>
</comment>
<dbReference type="Pfam" id="PF00544">
    <property type="entry name" value="Pectate_lyase_4"/>
    <property type="match status" value="1"/>
</dbReference>
<dbReference type="Gene3D" id="2.160.20.10">
    <property type="entry name" value="Single-stranded right-handed beta-helix, Pectin lyase-like"/>
    <property type="match status" value="1"/>
</dbReference>
<feature type="domain" description="Ig-like" evidence="3">
    <location>
        <begin position="509"/>
        <end position="591"/>
    </location>
</feature>
<keyword evidence="1 2" id="KW-0456">Lyase</keyword>
<feature type="domain" description="Ig-like" evidence="3">
    <location>
        <begin position="424"/>
        <end position="505"/>
    </location>
</feature>
<keyword evidence="2" id="KW-0624">Polysaccharide degradation</keyword>
<dbReference type="InterPro" id="IPR003599">
    <property type="entry name" value="Ig_sub"/>
</dbReference>
<dbReference type="PANTHER" id="PTHR31683:SF18">
    <property type="entry name" value="PECTATE LYASE 21-RELATED"/>
    <property type="match status" value="1"/>
</dbReference>
<dbReference type="GO" id="GO:0030570">
    <property type="term" value="F:pectate lyase activity"/>
    <property type="evidence" value="ECO:0007669"/>
    <property type="project" value="InterPro"/>
</dbReference>
<dbReference type="SUPFAM" id="SSF48726">
    <property type="entry name" value="Immunoglobulin"/>
    <property type="match status" value="2"/>
</dbReference>
<dbReference type="GO" id="GO:0005576">
    <property type="term" value="C:extracellular region"/>
    <property type="evidence" value="ECO:0007669"/>
    <property type="project" value="UniProtKB-SubCell"/>
</dbReference>
<gene>
    <name evidence="4" type="ORF">G4L39_10310</name>
</gene>
<dbReference type="Proteomes" id="UP000477311">
    <property type="component" value="Unassembled WGS sequence"/>
</dbReference>
<dbReference type="Pfam" id="PF13927">
    <property type="entry name" value="Ig_3"/>
    <property type="match status" value="1"/>
</dbReference>
<accession>A0A6M1RWQ1</accession>
<dbReference type="SUPFAM" id="SSF51126">
    <property type="entry name" value="Pectin lyase-like"/>
    <property type="match status" value="1"/>
</dbReference>
<keyword evidence="2" id="KW-0119">Carbohydrate metabolism</keyword>
<dbReference type="InterPro" id="IPR011050">
    <property type="entry name" value="Pectin_lyase_fold/virulence"/>
</dbReference>
<dbReference type="SMART" id="SM00409">
    <property type="entry name" value="IG"/>
    <property type="match status" value="2"/>
</dbReference>
<dbReference type="InterPro" id="IPR013783">
    <property type="entry name" value="Ig-like_fold"/>
</dbReference>
<dbReference type="InterPro" id="IPR045032">
    <property type="entry name" value="PEL"/>
</dbReference>
<dbReference type="InterPro" id="IPR012334">
    <property type="entry name" value="Pectin_lyas_fold"/>
</dbReference>